<dbReference type="AlphaFoldDB" id="A0A2J6TRN0"/>
<evidence type="ECO:0000313" key="2">
    <source>
        <dbReference type="EMBL" id="PMD65652.1"/>
    </source>
</evidence>
<evidence type="ECO:0000313" key="3">
    <source>
        <dbReference type="Proteomes" id="UP000235371"/>
    </source>
</evidence>
<evidence type="ECO:0000256" key="1">
    <source>
        <dbReference type="SAM" id="SignalP"/>
    </source>
</evidence>
<dbReference type="OrthoDB" id="3360643at2759"/>
<sequence length="189" mass="20908">MRLISISLALMGLLIQQSSAVTWYFLQWYTPTTSAQFQSFSMQMVAPNLQQPGVYYLWPGLQDNSLTGVYQEVLDGGSGEWWIGPGCNPSLAWGSGFNVPNQDAVQISMTRNADGINWTSNLTMGSSFVSNSFPLAYKNFNQALLAIELYDLTWDFGKLVFNNVVMVVNTTATAWCTSQTPAISIPEAY</sequence>
<keyword evidence="1" id="KW-0732">Signal</keyword>
<feature type="signal peptide" evidence="1">
    <location>
        <begin position="1"/>
        <end position="20"/>
    </location>
</feature>
<dbReference type="STRING" id="1095630.A0A2J6TRN0"/>
<accession>A0A2J6TRN0</accession>
<dbReference type="InParanoid" id="A0A2J6TRN0"/>
<keyword evidence="3" id="KW-1185">Reference proteome</keyword>
<dbReference type="GeneID" id="36590570"/>
<dbReference type="RefSeq" id="XP_024742556.1">
    <property type="nucleotide sequence ID" value="XM_024882493.1"/>
</dbReference>
<dbReference type="Proteomes" id="UP000235371">
    <property type="component" value="Unassembled WGS sequence"/>
</dbReference>
<organism evidence="2 3">
    <name type="scientific">Hyaloscypha bicolor E</name>
    <dbReference type="NCBI Taxonomy" id="1095630"/>
    <lineage>
        <taxon>Eukaryota</taxon>
        <taxon>Fungi</taxon>
        <taxon>Dikarya</taxon>
        <taxon>Ascomycota</taxon>
        <taxon>Pezizomycotina</taxon>
        <taxon>Leotiomycetes</taxon>
        <taxon>Helotiales</taxon>
        <taxon>Hyaloscyphaceae</taxon>
        <taxon>Hyaloscypha</taxon>
        <taxon>Hyaloscypha bicolor</taxon>
    </lineage>
</organism>
<name>A0A2J6TRN0_9HELO</name>
<dbReference type="EMBL" id="KZ613746">
    <property type="protein sequence ID" value="PMD65652.1"/>
    <property type="molecule type" value="Genomic_DNA"/>
</dbReference>
<proteinExistence type="predicted"/>
<gene>
    <name evidence="2" type="ORF">K444DRAFT_625202</name>
</gene>
<feature type="chain" id="PRO_5014451094" evidence="1">
    <location>
        <begin position="21"/>
        <end position="189"/>
    </location>
</feature>
<reference evidence="2 3" key="1">
    <citation type="submission" date="2016-04" db="EMBL/GenBank/DDBJ databases">
        <title>A degradative enzymes factory behind the ericoid mycorrhizal symbiosis.</title>
        <authorList>
            <consortium name="DOE Joint Genome Institute"/>
            <person name="Martino E."/>
            <person name="Morin E."/>
            <person name="Grelet G."/>
            <person name="Kuo A."/>
            <person name="Kohler A."/>
            <person name="Daghino S."/>
            <person name="Barry K."/>
            <person name="Choi C."/>
            <person name="Cichocki N."/>
            <person name="Clum A."/>
            <person name="Copeland A."/>
            <person name="Hainaut M."/>
            <person name="Haridas S."/>
            <person name="Labutti K."/>
            <person name="Lindquist E."/>
            <person name="Lipzen A."/>
            <person name="Khouja H.-R."/>
            <person name="Murat C."/>
            <person name="Ohm R."/>
            <person name="Olson A."/>
            <person name="Spatafora J."/>
            <person name="Veneault-Fourrey C."/>
            <person name="Henrissat B."/>
            <person name="Grigoriev I."/>
            <person name="Martin F."/>
            <person name="Perotto S."/>
        </authorList>
    </citation>
    <scope>NUCLEOTIDE SEQUENCE [LARGE SCALE GENOMIC DNA]</scope>
    <source>
        <strain evidence="2 3">E</strain>
    </source>
</reference>
<protein>
    <submittedName>
        <fullName evidence="2">Uncharacterized protein</fullName>
    </submittedName>
</protein>